<keyword evidence="1" id="KW-0732">Signal</keyword>
<dbReference type="PRINTS" id="PR00111">
    <property type="entry name" value="ABHYDROLASE"/>
</dbReference>
<evidence type="ECO:0000256" key="1">
    <source>
        <dbReference type="SAM" id="SignalP"/>
    </source>
</evidence>
<feature type="signal peptide" evidence="1">
    <location>
        <begin position="1"/>
        <end position="18"/>
    </location>
</feature>
<accession>A0ABT6DK70</accession>
<dbReference type="Pfam" id="PF12146">
    <property type="entry name" value="Hydrolase_4"/>
    <property type="match status" value="1"/>
</dbReference>
<feature type="chain" id="PRO_5046704893" evidence="1">
    <location>
        <begin position="19"/>
        <end position="329"/>
    </location>
</feature>
<reference evidence="3" key="1">
    <citation type="submission" date="2022-08" db="EMBL/GenBank/DDBJ databases">
        <title>Novel Bdellovibrio Species Isolated from Svalbard: Designation Bdellovibrio svalbardensis.</title>
        <authorList>
            <person name="Mitchell R.J."/>
            <person name="Choi S.Y."/>
        </authorList>
    </citation>
    <scope>NUCLEOTIDE SEQUENCE</scope>
    <source>
        <strain evidence="3">PAP01</strain>
    </source>
</reference>
<keyword evidence="4" id="KW-1185">Reference proteome</keyword>
<dbReference type="SUPFAM" id="SSF53474">
    <property type="entry name" value="alpha/beta-Hydrolases"/>
    <property type="match status" value="1"/>
</dbReference>
<dbReference type="InterPro" id="IPR029058">
    <property type="entry name" value="AB_hydrolase_fold"/>
</dbReference>
<dbReference type="Gene3D" id="3.40.50.1820">
    <property type="entry name" value="alpha/beta hydrolase"/>
    <property type="match status" value="1"/>
</dbReference>
<name>A0ABT6DK70_9BACT</name>
<gene>
    <name evidence="3" type="ORF">NWE73_12890</name>
</gene>
<dbReference type="RefSeq" id="WP_277578745.1">
    <property type="nucleotide sequence ID" value="NZ_JANRMI010000003.1"/>
</dbReference>
<dbReference type="EMBL" id="JANRMI010000003">
    <property type="protein sequence ID" value="MDG0817270.1"/>
    <property type="molecule type" value="Genomic_DNA"/>
</dbReference>
<keyword evidence="3" id="KW-0378">Hydrolase</keyword>
<evidence type="ECO:0000259" key="2">
    <source>
        <dbReference type="Pfam" id="PF12146"/>
    </source>
</evidence>
<organism evidence="3 4">
    <name type="scientific">Bdellovibrio svalbardensis</name>
    <dbReference type="NCBI Taxonomy" id="2972972"/>
    <lineage>
        <taxon>Bacteria</taxon>
        <taxon>Pseudomonadati</taxon>
        <taxon>Bdellovibrionota</taxon>
        <taxon>Bdellovibrionia</taxon>
        <taxon>Bdellovibrionales</taxon>
        <taxon>Pseudobdellovibrionaceae</taxon>
        <taxon>Bdellovibrio</taxon>
    </lineage>
</organism>
<dbReference type="GO" id="GO:0016787">
    <property type="term" value="F:hydrolase activity"/>
    <property type="evidence" value="ECO:0007669"/>
    <property type="project" value="UniProtKB-KW"/>
</dbReference>
<dbReference type="InterPro" id="IPR022742">
    <property type="entry name" value="Hydrolase_4"/>
</dbReference>
<dbReference type="PANTHER" id="PTHR43798">
    <property type="entry name" value="MONOACYLGLYCEROL LIPASE"/>
    <property type="match status" value="1"/>
</dbReference>
<evidence type="ECO:0000313" key="4">
    <source>
        <dbReference type="Proteomes" id="UP001152321"/>
    </source>
</evidence>
<sequence>MKVLVSVLAILVSFSVSAATNSVKGFVAINPQRSLYVDYVAPKAGMPTVVLLNGLTYSTLQWDQFVEPLVKKGVGVLRYDPIGMGQTLLKYAPIFSVIPIQDQVKDLEALLQVMNIKAPYNLAGLSYGGGMAAGFAAVYPDKVNKVIMMSPFTRPLDGQDNWIRSQIWATRQMYPYNKYSDDELYDYFLHQIVYATYPSAEPIVLENPFKLEAVFRMAQGIRHFNSEVVADKIPQGALHLMVARQDQYIPANVLEEYWNKVPQASRASRLFVNGSEHKMVEAVPEFAAAWVYKILMNDPAISGGRTFEGYPLRGEACPVDNGATLKVVE</sequence>
<dbReference type="InterPro" id="IPR000073">
    <property type="entry name" value="AB_hydrolase_1"/>
</dbReference>
<dbReference type="InterPro" id="IPR050266">
    <property type="entry name" value="AB_hydrolase_sf"/>
</dbReference>
<evidence type="ECO:0000313" key="3">
    <source>
        <dbReference type="EMBL" id="MDG0817270.1"/>
    </source>
</evidence>
<feature type="domain" description="Serine aminopeptidase S33" evidence="2">
    <location>
        <begin position="48"/>
        <end position="278"/>
    </location>
</feature>
<proteinExistence type="predicted"/>
<comment type="caution">
    <text evidence="3">The sequence shown here is derived from an EMBL/GenBank/DDBJ whole genome shotgun (WGS) entry which is preliminary data.</text>
</comment>
<protein>
    <submittedName>
        <fullName evidence="3">Alpha/beta hydrolase</fullName>
    </submittedName>
</protein>
<dbReference type="Proteomes" id="UP001152321">
    <property type="component" value="Unassembled WGS sequence"/>
</dbReference>